<keyword evidence="2" id="KW-0255">Endonuclease</keyword>
<evidence type="ECO:0000256" key="1">
    <source>
        <dbReference type="SAM" id="MobiDB-lite"/>
    </source>
</evidence>
<evidence type="ECO:0000313" key="2">
    <source>
        <dbReference type="EMBL" id="PLT99638.1"/>
    </source>
</evidence>
<evidence type="ECO:0000313" key="3">
    <source>
        <dbReference type="Proteomes" id="UP001190825"/>
    </source>
</evidence>
<keyword evidence="2" id="KW-0540">Nuclease</keyword>
<feature type="region of interest" description="Disordered" evidence="1">
    <location>
        <begin position="103"/>
        <end position="122"/>
    </location>
</feature>
<name>A0ABX4THA0_9HYPH</name>
<reference evidence="2 3" key="1">
    <citation type="journal article" date="2018" name="FEMS Microbiol. Ecol.">
        <title>Co-invading symbiotic mutualists of Medicago polymorpha retain high ancestral diversity and contain diverse accessory genomes.</title>
        <authorList>
            <person name="Porter S.S."/>
            <person name="Faber-Hammond J.J."/>
            <person name="Friesen M.L."/>
        </authorList>
    </citation>
    <scope>NUCLEOTIDE SEQUENCE [LARGE SCALE GENOMIC DNA]</scope>
    <source>
        <strain evidence="2 3">Str16</strain>
    </source>
</reference>
<sequence>MPRLRALQANTSTLSPLVGYASDDADKKRRTFQPWRAWYNTAAWEDLRQAVFLRDNYTCQRTGELCTAKAPAPNSPVAHHRAPHRGDPKLFWDINNIETVSKRVHDGEIQREEQAIPHGQWD</sequence>
<dbReference type="EMBL" id="NBUC01000110">
    <property type="protein sequence ID" value="PLT99638.1"/>
    <property type="molecule type" value="Genomic_DNA"/>
</dbReference>
<protein>
    <submittedName>
        <fullName evidence="2">Endonuclease</fullName>
    </submittedName>
</protein>
<accession>A0ABX4THA0</accession>
<gene>
    <name evidence="2" type="ORF">BMJ33_22240</name>
</gene>
<keyword evidence="2" id="KW-0378">Hydrolase</keyword>
<proteinExistence type="predicted"/>
<dbReference type="GO" id="GO:0004519">
    <property type="term" value="F:endonuclease activity"/>
    <property type="evidence" value="ECO:0007669"/>
    <property type="project" value="UniProtKB-KW"/>
</dbReference>
<comment type="caution">
    <text evidence="2">The sequence shown here is derived from an EMBL/GenBank/DDBJ whole genome shotgun (WGS) entry which is preliminary data.</text>
</comment>
<keyword evidence="3" id="KW-1185">Reference proteome</keyword>
<dbReference type="Proteomes" id="UP001190825">
    <property type="component" value="Unassembled WGS sequence"/>
</dbReference>
<organism evidence="2 3">
    <name type="scientific">Sinorhizobium medicae</name>
    <dbReference type="NCBI Taxonomy" id="110321"/>
    <lineage>
        <taxon>Bacteria</taxon>
        <taxon>Pseudomonadati</taxon>
        <taxon>Pseudomonadota</taxon>
        <taxon>Alphaproteobacteria</taxon>
        <taxon>Hyphomicrobiales</taxon>
        <taxon>Rhizobiaceae</taxon>
        <taxon>Sinorhizobium/Ensifer group</taxon>
        <taxon>Sinorhizobium</taxon>
    </lineage>
</organism>
<dbReference type="RefSeq" id="WP_101780218.1">
    <property type="nucleotide sequence ID" value="NZ_NBUC01000110.1"/>
</dbReference>